<evidence type="ECO:0000256" key="6">
    <source>
        <dbReference type="ARBA" id="ARBA00022989"/>
    </source>
</evidence>
<keyword evidence="4" id="KW-0997">Cell inner membrane</keyword>
<keyword evidence="9" id="KW-0645">Protease</keyword>
<dbReference type="InterPro" id="IPR010627">
    <property type="entry name" value="Prepilin_pept_A24_N"/>
</dbReference>
<dbReference type="Gene3D" id="1.20.120.1220">
    <property type="match status" value="1"/>
</dbReference>
<dbReference type="EMBL" id="LBWA01000001">
    <property type="protein sequence ID" value="KKQ98739.1"/>
    <property type="molecule type" value="Genomic_DNA"/>
</dbReference>
<dbReference type="AlphaFoldDB" id="A0A0G0PKU9"/>
<evidence type="ECO:0000256" key="1">
    <source>
        <dbReference type="ARBA" id="ARBA00004429"/>
    </source>
</evidence>
<gene>
    <name evidence="13" type="ORF">UT23_C0001G0020</name>
</gene>
<keyword evidence="7 10" id="KW-0472">Membrane</keyword>
<evidence type="ECO:0000256" key="3">
    <source>
        <dbReference type="ARBA" id="ARBA00022475"/>
    </source>
</evidence>
<evidence type="ECO:0000313" key="14">
    <source>
        <dbReference type="Proteomes" id="UP000034325"/>
    </source>
</evidence>
<feature type="transmembrane region" description="Helical" evidence="10">
    <location>
        <begin position="6"/>
        <end position="26"/>
    </location>
</feature>
<organism evidence="13 14">
    <name type="scientific">Candidatus Woesebacteria bacterium GW2011_GWA1_39_12</name>
    <dbReference type="NCBI Taxonomy" id="1618549"/>
    <lineage>
        <taxon>Bacteria</taxon>
        <taxon>Candidatus Woeseibacteriota</taxon>
    </lineage>
</organism>
<proteinExistence type="inferred from homology"/>
<protein>
    <recommendedName>
        <fullName evidence="9">Prepilin leader peptidase/N-methyltransferase</fullName>
        <ecNumber evidence="9">2.1.1.-</ecNumber>
        <ecNumber evidence="9">3.4.23.43</ecNumber>
    </recommendedName>
</protein>
<evidence type="ECO:0000256" key="10">
    <source>
        <dbReference type="SAM" id="Phobius"/>
    </source>
</evidence>
<dbReference type="EC" id="2.1.1.-" evidence="9"/>
<dbReference type="InterPro" id="IPR000045">
    <property type="entry name" value="Prepilin_IV_endopep_pep"/>
</dbReference>
<feature type="transmembrane region" description="Helical" evidence="10">
    <location>
        <begin position="234"/>
        <end position="257"/>
    </location>
</feature>
<dbReference type="GO" id="GO:0005886">
    <property type="term" value="C:plasma membrane"/>
    <property type="evidence" value="ECO:0007669"/>
    <property type="project" value="UniProtKB-SubCell"/>
</dbReference>
<name>A0A0G0PKU9_9BACT</name>
<evidence type="ECO:0000259" key="11">
    <source>
        <dbReference type="Pfam" id="PF01478"/>
    </source>
</evidence>
<keyword evidence="9 13" id="KW-0489">Methyltransferase</keyword>
<keyword evidence="9 13" id="KW-0808">Transferase</keyword>
<comment type="caution">
    <text evidence="13">The sequence shown here is derived from an EMBL/GenBank/DDBJ whole genome shotgun (WGS) entry which is preliminary data.</text>
</comment>
<dbReference type="InterPro" id="IPR050882">
    <property type="entry name" value="Prepilin_peptidase/N-MTase"/>
</dbReference>
<feature type="transmembrane region" description="Helical" evidence="10">
    <location>
        <begin position="77"/>
        <end position="98"/>
    </location>
</feature>
<evidence type="ECO:0000256" key="5">
    <source>
        <dbReference type="ARBA" id="ARBA00022692"/>
    </source>
</evidence>
<dbReference type="GO" id="GO:0006465">
    <property type="term" value="P:signal peptide processing"/>
    <property type="evidence" value="ECO:0007669"/>
    <property type="project" value="TreeGrafter"/>
</dbReference>
<dbReference type="GO" id="GO:0004190">
    <property type="term" value="F:aspartic-type endopeptidase activity"/>
    <property type="evidence" value="ECO:0007669"/>
    <property type="project" value="UniProtKB-EC"/>
</dbReference>
<sequence>MLLFIWYLLIFVFGLAAGSFLTAYTWRWPRGISIAKGRSICDNCKKKIAWYDNIPLFSYIALGGRCRNCGKKISLRYPLIELSTGVLFVLTITLLGGFGRLGELGFLLTAYYLLLAAVLIAIFIIDLENQLIPDGLVFLIFTLNVSLLVLSSDKNFYQIMFTGFLSAFFFLFLNLVTRGRGMGLGDAKLVLALSPILGYPQTIVWIFLSFIIGAVVGLLLIAVGKASFGKHIAFGPFLVIAFFITLFWGDLLVNTFLPYLG</sequence>
<dbReference type="PRINTS" id="PR00864">
    <property type="entry name" value="PREPILNPTASE"/>
</dbReference>
<evidence type="ECO:0000313" key="13">
    <source>
        <dbReference type="EMBL" id="KKQ98739.1"/>
    </source>
</evidence>
<dbReference type="Proteomes" id="UP000034325">
    <property type="component" value="Unassembled WGS sequence"/>
</dbReference>
<evidence type="ECO:0000256" key="8">
    <source>
        <dbReference type="RuleBase" id="RU003793"/>
    </source>
</evidence>
<feature type="transmembrane region" description="Helical" evidence="10">
    <location>
        <begin position="104"/>
        <end position="124"/>
    </location>
</feature>
<feature type="transmembrane region" description="Helical" evidence="10">
    <location>
        <begin position="156"/>
        <end position="177"/>
    </location>
</feature>
<evidence type="ECO:0000256" key="4">
    <source>
        <dbReference type="ARBA" id="ARBA00022519"/>
    </source>
</evidence>
<keyword evidence="5 9" id="KW-0812">Transmembrane</keyword>
<dbReference type="GO" id="GO:0032259">
    <property type="term" value="P:methylation"/>
    <property type="evidence" value="ECO:0007669"/>
    <property type="project" value="UniProtKB-KW"/>
</dbReference>
<dbReference type="InterPro" id="IPR014032">
    <property type="entry name" value="Peptidase_A24A_bac"/>
</dbReference>
<feature type="transmembrane region" description="Helical" evidence="10">
    <location>
        <begin position="189"/>
        <end position="222"/>
    </location>
</feature>
<dbReference type="GO" id="GO:0008168">
    <property type="term" value="F:methyltransferase activity"/>
    <property type="evidence" value="ECO:0007669"/>
    <property type="project" value="UniProtKB-KW"/>
</dbReference>
<keyword evidence="9" id="KW-0378">Hydrolase</keyword>
<dbReference type="PANTHER" id="PTHR30487">
    <property type="entry name" value="TYPE 4 PREPILIN-LIKE PROTEINS LEADER PEPTIDE-PROCESSING ENZYME"/>
    <property type="match status" value="1"/>
</dbReference>
<feature type="domain" description="Prepilin type IV endopeptidase peptidase" evidence="11">
    <location>
        <begin position="113"/>
        <end position="218"/>
    </location>
</feature>
<evidence type="ECO:0000256" key="2">
    <source>
        <dbReference type="ARBA" id="ARBA00005801"/>
    </source>
</evidence>
<comment type="catalytic activity">
    <reaction evidence="9">
        <text>Typically cleaves a -Gly-|-Phe- bond to release an N-terminal, basic peptide of 5-8 residues from type IV prepilin, and then N-methylates the new N-terminal amino group, the methyl donor being S-adenosyl-L-methionine.</text>
        <dbReference type="EC" id="3.4.23.43"/>
    </reaction>
</comment>
<feature type="domain" description="Prepilin peptidase A24 N-terminal" evidence="12">
    <location>
        <begin position="12"/>
        <end position="92"/>
    </location>
</feature>
<keyword evidence="9" id="KW-0511">Multifunctional enzyme</keyword>
<keyword evidence="6 10" id="KW-1133">Transmembrane helix</keyword>
<dbReference type="PANTHER" id="PTHR30487:SF0">
    <property type="entry name" value="PREPILIN LEADER PEPTIDASE_N-METHYLTRANSFERASE-RELATED"/>
    <property type="match status" value="1"/>
</dbReference>
<comment type="similarity">
    <text evidence="2 8">Belongs to the peptidase A24 family.</text>
</comment>
<comment type="function">
    <text evidence="9">Plays an essential role in type IV pili and type II pseudopili formation by proteolytically removing the leader sequence from substrate proteins and subsequently monomethylating the alpha-amino group of the newly exposed N-terminal phenylalanine.</text>
</comment>
<comment type="subcellular location">
    <subcellularLocation>
        <location evidence="1">Cell inner membrane</location>
        <topology evidence="1">Multi-pass membrane protein</topology>
    </subcellularLocation>
    <subcellularLocation>
        <location evidence="9">Cell membrane</location>
        <topology evidence="9">Multi-pass membrane protein</topology>
    </subcellularLocation>
</comment>
<dbReference type="Pfam" id="PF06750">
    <property type="entry name" value="A24_N_bact"/>
    <property type="match status" value="1"/>
</dbReference>
<evidence type="ECO:0000256" key="9">
    <source>
        <dbReference type="RuleBase" id="RU003794"/>
    </source>
</evidence>
<accession>A0A0G0PKU9</accession>
<feature type="transmembrane region" description="Helical" evidence="10">
    <location>
        <begin position="131"/>
        <end position="150"/>
    </location>
</feature>
<reference evidence="13 14" key="1">
    <citation type="journal article" date="2015" name="Nature">
        <title>rRNA introns, odd ribosomes, and small enigmatic genomes across a large radiation of phyla.</title>
        <authorList>
            <person name="Brown C.T."/>
            <person name="Hug L.A."/>
            <person name="Thomas B.C."/>
            <person name="Sharon I."/>
            <person name="Castelle C.J."/>
            <person name="Singh A."/>
            <person name="Wilkins M.J."/>
            <person name="Williams K.H."/>
            <person name="Banfield J.F."/>
        </authorList>
    </citation>
    <scope>NUCLEOTIDE SEQUENCE [LARGE SCALE GENOMIC DNA]</scope>
</reference>
<evidence type="ECO:0000259" key="12">
    <source>
        <dbReference type="Pfam" id="PF06750"/>
    </source>
</evidence>
<keyword evidence="3" id="KW-1003">Cell membrane</keyword>
<evidence type="ECO:0000256" key="7">
    <source>
        <dbReference type="ARBA" id="ARBA00023136"/>
    </source>
</evidence>
<dbReference type="Pfam" id="PF01478">
    <property type="entry name" value="Peptidase_A24"/>
    <property type="match status" value="1"/>
</dbReference>
<dbReference type="EC" id="3.4.23.43" evidence="9"/>